<evidence type="ECO:0000256" key="5">
    <source>
        <dbReference type="SAM" id="Coils"/>
    </source>
</evidence>
<keyword evidence="9" id="KW-0808">Transferase</keyword>
<sequence precursor="true">MNCRALTCLVLTALAGLLLPVAMLRAQDAVPATTAEKADDKKSEDKPADEAKPEAKKTEEPKKEEPKPAVAKPEEKKAEEPKADEKAPPSNGPLPGHSLHAEVFNEGPRQKAYLMPGMPKITFAVTSKNPEAIAFVHQGIGQIHGFWYYEAERSFRQAAALDKDCAIAYWGMALANMDNRDRGKKFMAECIKRKANAGEHEVMYIDALDAYLKAENNKKKERNEAYTKALEKILYKYPDDLEARSLLALQLWKNRDSGMPISSFLAIDALLDQVFHANPMHPAHHYRIHLWDYERHENALKSAALCGQTSPGIAHMWHMPGHIYSKARRYDDACFQQEASARTDHAHMMRDRVLPDQIHNFAHNNEWLIRNLIHTGRARDAVELAKNMTSLPRHPKFNTLEKSGSAQLGRARLWDSLAKFELWDELLALTETPYLDATEKEAEQQKRLRHIGHALYRQGEIAQADALLAQLQQQLDDLLEDQTAAATKAETKAKDDKKSAADVKKAVDAAKKTFDAKLTPLKKVVDELQGHQAVAGGDFKKGHELLKKVGNQDAGYLAWLQFKAGSVDEAIKAAQANVTARKNEVLPLLMLTEIQFLAGKQGDARKTFDELREISGQIDLSAPVFQRFAPIAKELGQAGDWRMVKQPKPDTGNRPTLNSLGPFRWAPSPALDWQLVDSAGKKHSLVDYRGKPVIVLFFLGHGCLHCAEQIKEFGKAHSQFAAAGIEIVAISSDDQAGLKSSIENYTDGPIPFPLLADSNLATFQSYRCFDDFEKLPLHGTFLVDGQGLVRWQDISFEPFKDTKFLLGESKRLLNQTMGSAEPKPVTNPMAAVERAAAAESGACEGVAAPYQSVGFVEFPKEVELGAVSAVAIGKNDEIYILQRGEVPLLAFDKDGKYLRGWGQGLFKVPHGLRIDKEGHIWTTDNGNHVLRQFNREGRLLLTFGQEGKGVGGELGFKSPDDLVIDSAGNFYVADAGNGRIVKLSPEGKYLTAWGKKGKGEGEFATAHGLAIDGKDRIYVADRGNKRVQIFDNAGKYVDSWTFGGNPFGLIVIGDELIATDGDVHKIYHLDPAGKTIASWGDPKTLLLPHLMDRDSRGRLYVSEVNGKRVQIFERK</sequence>
<dbReference type="InterPro" id="IPR013766">
    <property type="entry name" value="Thioredoxin_domain"/>
</dbReference>
<dbReference type="GO" id="GO:0016209">
    <property type="term" value="F:antioxidant activity"/>
    <property type="evidence" value="ECO:0007669"/>
    <property type="project" value="InterPro"/>
</dbReference>
<dbReference type="GO" id="GO:0006950">
    <property type="term" value="P:response to stress"/>
    <property type="evidence" value="ECO:0007669"/>
    <property type="project" value="UniProtKB-ARBA"/>
</dbReference>
<keyword evidence="5" id="KW-0175">Coiled coil</keyword>
<dbReference type="EC" id="2.7.11.1" evidence="9"/>
<evidence type="ECO:0000313" key="10">
    <source>
        <dbReference type="Proteomes" id="UP000315017"/>
    </source>
</evidence>
<dbReference type="SUPFAM" id="SSF52833">
    <property type="entry name" value="Thioredoxin-like"/>
    <property type="match status" value="1"/>
</dbReference>
<dbReference type="Pfam" id="PF01436">
    <property type="entry name" value="NHL"/>
    <property type="match status" value="3"/>
</dbReference>
<feature type="repeat" description="NHL" evidence="4">
    <location>
        <begin position="895"/>
        <end position="936"/>
    </location>
</feature>
<dbReference type="PANTHER" id="PTHR10680">
    <property type="entry name" value="PEPTIDYL-GLYCINE ALPHA-AMIDATING MONOOXYGENASE"/>
    <property type="match status" value="1"/>
</dbReference>
<keyword evidence="10" id="KW-1185">Reference proteome</keyword>
<dbReference type="InterPro" id="IPR011990">
    <property type="entry name" value="TPR-like_helical_dom_sf"/>
</dbReference>
<dbReference type="RefSeq" id="WP_145086060.1">
    <property type="nucleotide sequence ID" value="NZ_CP036274.1"/>
</dbReference>
<dbReference type="EMBL" id="CP036274">
    <property type="protein sequence ID" value="QDU26075.1"/>
    <property type="molecule type" value="Genomic_DNA"/>
</dbReference>
<feature type="region of interest" description="Disordered" evidence="6">
    <location>
        <begin position="30"/>
        <end position="101"/>
    </location>
</feature>
<feature type="domain" description="Thioredoxin" evidence="8">
    <location>
        <begin position="664"/>
        <end position="814"/>
    </location>
</feature>
<evidence type="ECO:0000313" key="9">
    <source>
        <dbReference type="EMBL" id="QDU26075.1"/>
    </source>
</evidence>
<dbReference type="Gene3D" id="2.120.10.30">
    <property type="entry name" value="TolB, C-terminal domain"/>
    <property type="match status" value="1"/>
</dbReference>
<accession>A0A517Y783</accession>
<dbReference type="InterPro" id="IPR036249">
    <property type="entry name" value="Thioredoxin-like_sf"/>
</dbReference>
<evidence type="ECO:0000256" key="2">
    <source>
        <dbReference type="ARBA" id="ARBA00022737"/>
    </source>
</evidence>
<dbReference type="CDD" id="cd14958">
    <property type="entry name" value="NHL_PAL_like"/>
    <property type="match status" value="1"/>
</dbReference>
<dbReference type="PANTHER" id="PTHR10680:SF38">
    <property type="entry name" value="BLL1368 PROTEIN"/>
    <property type="match status" value="1"/>
</dbReference>
<dbReference type="Pfam" id="PF00578">
    <property type="entry name" value="AhpC-TSA"/>
    <property type="match status" value="1"/>
</dbReference>
<dbReference type="AlphaFoldDB" id="A0A517Y783"/>
<dbReference type="InterPro" id="IPR011042">
    <property type="entry name" value="6-blade_b-propeller_TolB-like"/>
</dbReference>
<evidence type="ECO:0000256" key="1">
    <source>
        <dbReference type="ARBA" id="ARBA00022729"/>
    </source>
</evidence>
<feature type="repeat" description="NHL" evidence="4">
    <location>
        <begin position="944"/>
        <end position="986"/>
    </location>
</feature>
<evidence type="ECO:0000256" key="3">
    <source>
        <dbReference type="ARBA" id="ARBA00023180"/>
    </source>
</evidence>
<protein>
    <submittedName>
        <fullName evidence="9">Serine/threonine-protein kinase PknD</fullName>
        <ecNumber evidence="9">2.7.11.1</ecNumber>
    </submittedName>
</protein>
<dbReference type="KEGG" id="aagg:ETAA8_11480"/>
<dbReference type="SUPFAM" id="SSF48452">
    <property type="entry name" value="TPR-like"/>
    <property type="match status" value="2"/>
</dbReference>
<proteinExistence type="predicted"/>
<dbReference type="Gene3D" id="1.25.40.10">
    <property type="entry name" value="Tetratricopeptide repeat domain"/>
    <property type="match status" value="1"/>
</dbReference>
<dbReference type="PROSITE" id="PS51125">
    <property type="entry name" value="NHL"/>
    <property type="match status" value="3"/>
</dbReference>
<keyword evidence="1 7" id="KW-0732">Signal</keyword>
<feature type="coiled-coil region" evidence="5">
    <location>
        <begin position="461"/>
        <end position="488"/>
    </location>
</feature>
<keyword evidence="2" id="KW-0677">Repeat</keyword>
<feature type="repeat" description="NHL" evidence="4">
    <location>
        <begin position="994"/>
        <end position="1033"/>
    </location>
</feature>
<keyword evidence="3" id="KW-0325">Glycoprotein</keyword>
<dbReference type="GO" id="GO:0016491">
    <property type="term" value="F:oxidoreductase activity"/>
    <property type="evidence" value="ECO:0007669"/>
    <property type="project" value="InterPro"/>
</dbReference>
<reference evidence="9 10" key="1">
    <citation type="submission" date="2019-02" db="EMBL/GenBank/DDBJ databases">
        <title>Deep-cultivation of Planctomycetes and their phenomic and genomic characterization uncovers novel biology.</title>
        <authorList>
            <person name="Wiegand S."/>
            <person name="Jogler M."/>
            <person name="Boedeker C."/>
            <person name="Pinto D."/>
            <person name="Vollmers J."/>
            <person name="Rivas-Marin E."/>
            <person name="Kohn T."/>
            <person name="Peeters S.H."/>
            <person name="Heuer A."/>
            <person name="Rast P."/>
            <person name="Oberbeckmann S."/>
            <person name="Bunk B."/>
            <person name="Jeske O."/>
            <person name="Meyerdierks A."/>
            <person name="Storesund J.E."/>
            <person name="Kallscheuer N."/>
            <person name="Luecker S."/>
            <person name="Lage O.M."/>
            <person name="Pohl T."/>
            <person name="Merkel B.J."/>
            <person name="Hornburger P."/>
            <person name="Mueller R.-W."/>
            <person name="Bruemmer F."/>
            <person name="Labrenz M."/>
            <person name="Spormann A.M."/>
            <person name="Op den Camp H."/>
            <person name="Overmann J."/>
            <person name="Amann R."/>
            <person name="Jetten M.S.M."/>
            <person name="Mascher T."/>
            <person name="Medema M.H."/>
            <person name="Devos D.P."/>
            <person name="Kaster A.-K."/>
            <person name="Ovreas L."/>
            <person name="Rohde M."/>
            <person name="Galperin M.Y."/>
            <person name="Jogler C."/>
        </authorList>
    </citation>
    <scope>NUCLEOTIDE SEQUENCE [LARGE SCALE GENOMIC DNA]</scope>
    <source>
        <strain evidence="9 10">ETA_A8</strain>
    </source>
</reference>
<dbReference type="Proteomes" id="UP000315017">
    <property type="component" value="Chromosome"/>
</dbReference>
<feature type="chain" id="PRO_5022200687" evidence="7">
    <location>
        <begin position="27"/>
        <end position="1115"/>
    </location>
</feature>
<evidence type="ECO:0000256" key="4">
    <source>
        <dbReference type="PROSITE-ProRule" id="PRU00504"/>
    </source>
</evidence>
<evidence type="ECO:0000256" key="6">
    <source>
        <dbReference type="SAM" id="MobiDB-lite"/>
    </source>
</evidence>
<dbReference type="PROSITE" id="PS51352">
    <property type="entry name" value="THIOREDOXIN_2"/>
    <property type="match status" value="1"/>
</dbReference>
<dbReference type="GO" id="GO:0004674">
    <property type="term" value="F:protein serine/threonine kinase activity"/>
    <property type="evidence" value="ECO:0007669"/>
    <property type="project" value="UniProtKB-EC"/>
</dbReference>
<gene>
    <name evidence="9" type="primary">pknD_1</name>
    <name evidence="9" type="ORF">ETAA8_11480</name>
</gene>
<dbReference type="SUPFAM" id="SSF101898">
    <property type="entry name" value="NHL repeat"/>
    <property type="match status" value="1"/>
</dbReference>
<feature type="signal peptide" evidence="7">
    <location>
        <begin position="1"/>
        <end position="26"/>
    </location>
</feature>
<organism evidence="9 10">
    <name type="scientific">Anatilimnocola aggregata</name>
    <dbReference type="NCBI Taxonomy" id="2528021"/>
    <lineage>
        <taxon>Bacteria</taxon>
        <taxon>Pseudomonadati</taxon>
        <taxon>Planctomycetota</taxon>
        <taxon>Planctomycetia</taxon>
        <taxon>Pirellulales</taxon>
        <taxon>Pirellulaceae</taxon>
        <taxon>Anatilimnocola</taxon>
    </lineage>
</organism>
<feature type="compositionally biased region" description="Basic and acidic residues" evidence="6">
    <location>
        <begin position="36"/>
        <end position="87"/>
    </location>
</feature>
<dbReference type="InterPro" id="IPR001258">
    <property type="entry name" value="NHL_repeat"/>
</dbReference>
<dbReference type="InterPro" id="IPR000866">
    <property type="entry name" value="AhpC/TSA"/>
</dbReference>
<evidence type="ECO:0000256" key="7">
    <source>
        <dbReference type="SAM" id="SignalP"/>
    </source>
</evidence>
<dbReference type="Gene3D" id="3.40.30.10">
    <property type="entry name" value="Glutaredoxin"/>
    <property type="match status" value="1"/>
</dbReference>
<keyword evidence="9" id="KW-0418">Kinase</keyword>
<name>A0A517Y783_9BACT</name>
<dbReference type="OrthoDB" id="9778494at2"/>
<evidence type="ECO:0000259" key="8">
    <source>
        <dbReference type="PROSITE" id="PS51352"/>
    </source>
</evidence>